<comment type="pathway">
    <text evidence="2">Amino-acid degradation; L-histidine degradation into L-glutamate; L-glutamate from N-formimidoyl-L-glutamate (transferase route): step 1/1.</text>
</comment>
<comment type="subcellular location">
    <subcellularLocation>
        <location evidence="1">Cytoplasm</location>
    </subcellularLocation>
</comment>
<comment type="caution">
    <text evidence="10">The sequence shown here is derived from an EMBL/GenBank/DDBJ whole genome shotgun (WGS) entry which is preliminary data.</text>
</comment>
<evidence type="ECO:0000256" key="1">
    <source>
        <dbReference type="ARBA" id="ARBA00004496"/>
    </source>
</evidence>
<dbReference type="SMART" id="SM01222">
    <property type="entry name" value="FTCD_N"/>
    <property type="match status" value="1"/>
</dbReference>
<keyword evidence="6" id="KW-0369">Histidine metabolism</keyword>
<dbReference type="UniPathway" id="UPA00379">
    <property type="reaction ID" value="UER00555"/>
</dbReference>
<evidence type="ECO:0000259" key="8">
    <source>
        <dbReference type="SMART" id="SM01221"/>
    </source>
</evidence>
<evidence type="ECO:0000313" key="11">
    <source>
        <dbReference type="Proteomes" id="UP000323632"/>
    </source>
</evidence>
<organism evidence="10 11">
    <name type="scientific">Taibaiella lutea</name>
    <dbReference type="NCBI Taxonomy" id="2608001"/>
    <lineage>
        <taxon>Bacteria</taxon>
        <taxon>Pseudomonadati</taxon>
        <taxon>Bacteroidota</taxon>
        <taxon>Chitinophagia</taxon>
        <taxon>Chitinophagales</taxon>
        <taxon>Chitinophagaceae</taxon>
        <taxon>Taibaiella</taxon>
    </lineage>
</organism>
<evidence type="ECO:0000256" key="3">
    <source>
        <dbReference type="ARBA" id="ARBA00012252"/>
    </source>
</evidence>
<dbReference type="GO" id="GO:0019557">
    <property type="term" value="P:L-histidine catabolic process to glutamate and formate"/>
    <property type="evidence" value="ECO:0007669"/>
    <property type="project" value="UniProtKB-UniPathway"/>
</dbReference>
<dbReference type="InterPro" id="IPR037064">
    <property type="entry name" value="Formiminotransferase_N_sf"/>
</dbReference>
<gene>
    <name evidence="10" type="primary">ftcD</name>
    <name evidence="10" type="ORF">F0919_06020</name>
</gene>
<dbReference type="SMART" id="SM01221">
    <property type="entry name" value="FTCD"/>
    <property type="match status" value="1"/>
</dbReference>
<dbReference type="Gene3D" id="3.30.70.670">
    <property type="entry name" value="Formiminotransferase, C-terminal subdomain"/>
    <property type="match status" value="1"/>
</dbReference>
<keyword evidence="4" id="KW-0963">Cytoplasm</keyword>
<evidence type="ECO:0000259" key="9">
    <source>
        <dbReference type="SMART" id="SM01222"/>
    </source>
</evidence>
<dbReference type="SUPFAM" id="SSF55116">
    <property type="entry name" value="Formiminotransferase domain of formiminotransferase-cyclodeaminase"/>
    <property type="match status" value="2"/>
</dbReference>
<protein>
    <recommendedName>
        <fullName evidence="3">glutamate formimidoyltransferase</fullName>
        <ecNumber evidence="3">2.1.2.5</ecNumber>
    </recommendedName>
</protein>
<keyword evidence="11" id="KW-1185">Reference proteome</keyword>
<keyword evidence="5 10" id="KW-0808">Transferase</keyword>
<proteinExistence type="predicted"/>
<dbReference type="Proteomes" id="UP000323632">
    <property type="component" value="Unassembled WGS sequence"/>
</dbReference>
<dbReference type="PANTHER" id="PTHR12234:SF0">
    <property type="entry name" value="FORMIMIDOYLTRANSFERASE-CYCLODEAMINASE"/>
    <property type="match status" value="1"/>
</dbReference>
<dbReference type="EMBL" id="VWSH01000001">
    <property type="protein sequence ID" value="KAA5537227.1"/>
    <property type="molecule type" value="Genomic_DNA"/>
</dbReference>
<dbReference type="AlphaFoldDB" id="A0A5M6CQ47"/>
<dbReference type="GO" id="GO:0019556">
    <property type="term" value="P:L-histidine catabolic process to glutamate and formamide"/>
    <property type="evidence" value="ECO:0007669"/>
    <property type="project" value="UniProtKB-UniPathway"/>
</dbReference>
<dbReference type="NCBIfam" id="TIGR02024">
    <property type="entry name" value="FtcD"/>
    <property type="match status" value="1"/>
</dbReference>
<sequence>MQANLPLLECIPNFSEGQNEAVINEIREAVESVKDQYLLHIDPSPAANRTVFTFAGNPDNVIEAAFQAIKVAAEKIDMRFQHGTHPRLGSTDVCPLVPLANISMDEAVAYSKRLAERVANELNIPVYLYEYSATEPHRKTLPQIRKGQYERLQEKIKTAGWKPDSGNELSDNWEQVSRTGATIIGARNILVAFNISLNTRDERIAKQIAQKMRSSSGGILPELRAIGWFMEDFDTAQVSMNLLDYRVTSPLKVWEVCKALAATLNVKPIGCEVVGLIPESCVLEAGGWNFTDDLLEENRKILINAGIKYLGLDLVKPFNPDEKILEYALKKFQLI</sequence>
<evidence type="ECO:0000256" key="2">
    <source>
        <dbReference type="ARBA" id="ARBA00005082"/>
    </source>
</evidence>
<dbReference type="GO" id="GO:0005737">
    <property type="term" value="C:cytoplasm"/>
    <property type="evidence" value="ECO:0007669"/>
    <property type="project" value="UniProtKB-SubCell"/>
</dbReference>
<dbReference type="Pfam" id="PF02971">
    <property type="entry name" value="FTCD"/>
    <property type="match status" value="1"/>
</dbReference>
<dbReference type="GO" id="GO:0030409">
    <property type="term" value="F:glutamate formimidoyltransferase activity"/>
    <property type="evidence" value="ECO:0007669"/>
    <property type="project" value="UniProtKB-EC"/>
</dbReference>
<dbReference type="EC" id="2.1.2.5" evidence="3"/>
<evidence type="ECO:0000256" key="6">
    <source>
        <dbReference type="ARBA" id="ARBA00022808"/>
    </source>
</evidence>
<dbReference type="PANTHER" id="PTHR12234">
    <property type="entry name" value="FORMIMINOTRANSFERASE-CYCLODEAMINASE"/>
    <property type="match status" value="1"/>
</dbReference>
<dbReference type="Gene3D" id="3.30.990.10">
    <property type="entry name" value="Formiminotransferase, N-terminal subdomain"/>
    <property type="match status" value="1"/>
</dbReference>
<dbReference type="InterPro" id="IPR012886">
    <property type="entry name" value="Formiminotransferase_N"/>
</dbReference>
<dbReference type="InterPro" id="IPR037070">
    <property type="entry name" value="Formiminotransferase_C_sf"/>
</dbReference>
<evidence type="ECO:0000256" key="5">
    <source>
        <dbReference type="ARBA" id="ARBA00022679"/>
    </source>
</evidence>
<evidence type="ECO:0000256" key="7">
    <source>
        <dbReference type="ARBA" id="ARBA00022954"/>
    </source>
</evidence>
<dbReference type="InterPro" id="IPR013802">
    <property type="entry name" value="Formiminotransferase_C"/>
</dbReference>
<dbReference type="RefSeq" id="WP_150031802.1">
    <property type="nucleotide sequence ID" value="NZ_VWSH01000001.1"/>
</dbReference>
<dbReference type="InterPro" id="IPR051623">
    <property type="entry name" value="FTCD"/>
</dbReference>
<dbReference type="InterPro" id="IPR022384">
    <property type="entry name" value="FormiminoTrfase_cat_dom_sf"/>
</dbReference>
<feature type="domain" description="Formiminotransferase C-terminal subdomain" evidence="8">
    <location>
        <begin position="189"/>
        <end position="328"/>
    </location>
</feature>
<dbReference type="InterPro" id="IPR004227">
    <property type="entry name" value="Formiminotransferase_cat"/>
</dbReference>
<name>A0A5M6CQ47_9BACT</name>
<feature type="domain" description="Formiminotransferase N-terminal subdomain" evidence="9">
    <location>
        <begin position="6"/>
        <end position="188"/>
    </location>
</feature>
<keyword evidence="7" id="KW-0290">Folate-binding</keyword>
<evidence type="ECO:0000256" key="4">
    <source>
        <dbReference type="ARBA" id="ARBA00022490"/>
    </source>
</evidence>
<dbReference type="Pfam" id="PF07837">
    <property type="entry name" value="FTCD_N"/>
    <property type="match status" value="1"/>
</dbReference>
<dbReference type="GO" id="GO:0005542">
    <property type="term" value="F:folic acid binding"/>
    <property type="evidence" value="ECO:0007669"/>
    <property type="project" value="UniProtKB-KW"/>
</dbReference>
<reference evidence="10 11" key="1">
    <citation type="submission" date="2019-09" db="EMBL/GenBank/DDBJ databases">
        <title>Genome sequence and assembly of Taibaiella sp.</title>
        <authorList>
            <person name="Chhetri G."/>
        </authorList>
    </citation>
    <scope>NUCLEOTIDE SEQUENCE [LARGE SCALE GENOMIC DNA]</scope>
    <source>
        <strain evidence="10 11">KVB11</strain>
    </source>
</reference>
<accession>A0A5M6CQ47</accession>
<evidence type="ECO:0000313" key="10">
    <source>
        <dbReference type="EMBL" id="KAA5537227.1"/>
    </source>
</evidence>